<gene>
    <name evidence="2" type="ORF">TNCV_28451</name>
</gene>
<protein>
    <submittedName>
        <fullName evidence="2">Uncharacterized protein</fullName>
    </submittedName>
</protein>
<comment type="caution">
    <text evidence="2">The sequence shown here is derived from an EMBL/GenBank/DDBJ whole genome shotgun (WGS) entry which is preliminary data.</text>
</comment>
<name>A0A8X6WMX5_TRICX</name>
<reference evidence="2" key="1">
    <citation type="submission" date="2020-08" db="EMBL/GenBank/DDBJ databases">
        <title>Multicomponent nature underlies the extraordinary mechanical properties of spider dragline silk.</title>
        <authorList>
            <person name="Kono N."/>
            <person name="Nakamura H."/>
            <person name="Mori M."/>
            <person name="Yoshida Y."/>
            <person name="Ohtoshi R."/>
            <person name="Malay A.D."/>
            <person name="Moran D.A.P."/>
            <person name="Tomita M."/>
            <person name="Numata K."/>
            <person name="Arakawa K."/>
        </authorList>
    </citation>
    <scope>NUCLEOTIDE SEQUENCE</scope>
</reference>
<accession>A0A8X6WMX5</accession>
<proteinExistence type="predicted"/>
<dbReference type="AlphaFoldDB" id="A0A8X6WMX5"/>
<dbReference type="Proteomes" id="UP000887159">
    <property type="component" value="Unassembled WGS sequence"/>
</dbReference>
<organism evidence="2 3">
    <name type="scientific">Trichonephila clavipes</name>
    <name type="common">Golden silk orbweaver</name>
    <name type="synonym">Nephila clavipes</name>
    <dbReference type="NCBI Taxonomy" id="2585209"/>
    <lineage>
        <taxon>Eukaryota</taxon>
        <taxon>Metazoa</taxon>
        <taxon>Ecdysozoa</taxon>
        <taxon>Arthropoda</taxon>
        <taxon>Chelicerata</taxon>
        <taxon>Arachnida</taxon>
        <taxon>Araneae</taxon>
        <taxon>Araneomorphae</taxon>
        <taxon>Entelegynae</taxon>
        <taxon>Araneoidea</taxon>
        <taxon>Nephilidae</taxon>
        <taxon>Trichonephila</taxon>
    </lineage>
</organism>
<keyword evidence="3" id="KW-1185">Reference proteome</keyword>
<feature type="compositionally biased region" description="Basic and acidic residues" evidence="1">
    <location>
        <begin position="102"/>
        <end position="133"/>
    </location>
</feature>
<feature type="region of interest" description="Disordered" evidence="1">
    <location>
        <begin position="102"/>
        <end position="134"/>
    </location>
</feature>
<evidence type="ECO:0000256" key="1">
    <source>
        <dbReference type="SAM" id="MobiDB-lite"/>
    </source>
</evidence>
<sequence>MVTLPAKKVSETYQNQEWKAGLFPIIAKSGAPDRREKIADISLIAGNEFRNWVVEDLDSFSQAVPTVKKRRRNIVLSFSHDSVTTAHLKTYNVHLDIDAQRARDQMSRDRQGRPNNKRKEGIRRREVYKESERRRKKTGFEGTVWRPLR</sequence>
<dbReference type="EMBL" id="BMAU01021437">
    <property type="protein sequence ID" value="GFY36641.1"/>
    <property type="molecule type" value="Genomic_DNA"/>
</dbReference>
<evidence type="ECO:0000313" key="3">
    <source>
        <dbReference type="Proteomes" id="UP000887159"/>
    </source>
</evidence>
<evidence type="ECO:0000313" key="2">
    <source>
        <dbReference type="EMBL" id="GFY36641.1"/>
    </source>
</evidence>